<accession>A0AAV9CZZ8</accession>
<dbReference type="AlphaFoldDB" id="A0AAV9CZZ8"/>
<dbReference type="Gene3D" id="3.60.10.10">
    <property type="entry name" value="Endonuclease/exonuclease/phosphatase"/>
    <property type="match status" value="1"/>
</dbReference>
<proteinExistence type="predicted"/>
<name>A0AAV9CZZ8_ACOCL</name>
<dbReference type="Proteomes" id="UP001180020">
    <property type="component" value="Unassembled WGS sequence"/>
</dbReference>
<gene>
    <name evidence="1" type="ORF">QJS10_CPA16g00354</name>
</gene>
<organism evidence="1 2">
    <name type="scientific">Acorus calamus</name>
    <name type="common">Sweet flag</name>
    <dbReference type="NCBI Taxonomy" id="4465"/>
    <lineage>
        <taxon>Eukaryota</taxon>
        <taxon>Viridiplantae</taxon>
        <taxon>Streptophyta</taxon>
        <taxon>Embryophyta</taxon>
        <taxon>Tracheophyta</taxon>
        <taxon>Spermatophyta</taxon>
        <taxon>Magnoliopsida</taxon>
        <taxon>Liliopsida</taxon>
        <taxon>Acoraceae</taxon>
        <taxon>Acorus</taxon>
    </lineage>
</organism>
<evidence type="ECO:0000313" key="2">
    <source>
        <dbReference type="Proteomes" id="UP001180020"/>
    </source>
</evidence>
<evidence type="ECO:0000313" key="1">
    <source>
        <dbReference type="EMBL" id="KAK1294211.1"/>
    </source>
</evidence>
<dbReference type="EMBL" id="JAUJYO010000016">
    <property type="protein sequence ID" value="KAK1294211.1"/>
    <property type="molecule type" value="Genomic_DNA"/>
</dbReference>
<comment type="caution">
    <text evidence="1">The sequence shown here is derived from an EMBL/GenBank/DDBJ whole genome shotgun (WGS) entry which is preliminary data.</text>
</comment>
<keyword evidence="2" id="KW-1185">Reference proteome</keyword>
<protein>
    <submittedName>
        <fullName evidence="1">Uncharacterized protein</fullName>
    </submittedName>
</protein>
<reference evidence="1" key="1">
    <citation type="journal article" date="2023" name="Nat. Commun.">
        <title>Diploid and tetraploid genomes of Acorus and the evolution of monocots.</title>
        <authorList>
            <person name="Ma L."/>
            <person name="Liu K.W."/>
            <person name="Li Z."/>
            <person name="Hsiao Y.Y."/>
            <person name="Qi Y."/>
            <person name="Fu T."/>
            <person name="Tang G.D."/>
            <person name="Zhang D."/>
            <person name="Sun W.H."/>
            <person name="Liu D.K."/>
            <person name="Li Y."/>
            <person name="Chen G.Z."/>
            <person name="Liu X.D."/>
            <person name="Liao X.Y."/>
            <person name="Jiang Y.T."/>
            <person name="Yu X."/>
            <person name="Hao Y."/>
            <person name="Huang J."/>
            <person name="Zhao X.W."/>
            <person name="Ke S."/>
            <person name="Chen Y.Y."/>
            <person name="Wu W.L."/>
            <person name="Hsu J.L."/>
            <person name="Lin Y.F."/>
            <person name="Huang M.D."/>
            <person name="Li C.Y."/>
            <person name="Huang L."/>
            <person name="Wang Z.W."/>
            <person name="Zhao X."/>
            <person name="Zhong W.Y."/>
            <person name="Peng D.H."/>
            <person name="Ahmad S."/>
            <person name="Lan S."/>
            <person name="Zhang J.S."/>
            <person name="Tsai W.C."/>
            <person name="Van de Peer Y."/>
            <person name="Liu Z.J."/>
        </authorList>
    </citation>
    <scope>NUCLEOTIDE SEQUENCE</scope>
    <source>
        <strain evidence="1">CP</strain>
    </source>
</reference>
<reference evidence="1" key="2">
    <citation type="submission" date="2023-06" db="EMBL/GenBank/DDBJ databases">
        <authorList>
            <person name="Ma L."/>
            <person name="Liu K.-W."/>
            <person name="Li Z."/>
            <person name="Hsiao Y.-Y."/>
            <person name="Qi Y."/>
            <person name="Fu T."/>
            <person name="Tang G."/>
            <person name="Zhang D."/>
            <person name="Sun W.-H."/>
            <person name="Liu D.-K."/>
            <person name="Li Y."/>
            <person name="Chen G.-Z."/>
            <person name="Liu X.-D."/>
            <person name="Liao X.-Y."/>
            <person name="Jiang Y.-T."/>
            <person name="Yu X."/>
            <person name="Hao Y."/>
            <person name="Huang J."/>
            <person name="Zhao X.-W."/>
            <person name="Ke S."/>
            <person name="Chen Y.-Y."/>
            <person name="Wu W.-L."/>
            <person name="Hsu J.-L."/>
            <person name="Lin Y.-F."/>
            <person name="Huang M.-D."/>
            <person name="Li C.-Y."/>
            <person name="Huang L."/>
            <person name="Wang Z.-W."/>
            <person name="Zhao X."/>
            <person name="Zhong W.-Y."/>
            <person name="Peng D.-H."/>
            <person name="Ahmad S."/>
            <person name="Lan S."/>
            <person name="Zhang J.-S."/>
            <person name="Tsai W.-C."/>
            <person name="Van De Peer Y."/>
            <person name="Liu Z.-J."/>
        </authorList>
    </citation>
    <scope>NUCLEOTIDE SEQUENCE</scope>
    <source>
        <strain evidence="1">CP</strain>
        <tissue evidence="1">Leaves</tissue>
    </source>
</reference>
<sequence length="56" mass="6664">MENIFWNVRGLMENEKQLDLKFFLKEHKPAFVSLLETKLNATGHKVLAHKLWRLIS</sequence>
<dbReference type="InterPro" id="IPR036691">
    <property type="entry name" value="Endo/exonu/phosph_ase_sf"/>
</dbReference>